<keyword evidence="2" id="KW-0238">DNA-binding</keyword>
<dbReference type="RefSeq" id="WP_008990192.1">
    <property type="nucleotide sequence ID" value="NZ_AMSG01000001.1"/>
</dbReference>
<dbReference type="GO" id="GO:0003677">
    <property type="term" value="F:DNA binding"/>
    <property type="evidence" value="ECO:0007669"/>
    <property type="project" value="UniProtKB-KW"/>
</dbReference>
<feature type="domain" description="HTH cro/C1-type" evidence="4">
    <location>
        <begin position="17"/>
        <end position="71"/>
    </location>
</feature>
<keyword evidence="1" id="KW-0805">Transcription regulation</keyword>
<dbReference type="STRING" id="555500.I215_01575"/>
<dbReference type="InterPro" id="IPR050807">
    <property type="entry name" value="TransReg_Diox_bact_type"/>
</dbReference>
<comment type="caution">
    <text evidence="5">The sequence shown here is derived from an EMBL/GenBank/DDBJ whole genome shotgun (WGS) entry which is preliminary data.</text>
</comment>
<dbReference type="AlphaFoldDB" id="K2P791"/>
<evidence type="ECO:0000313" key="5">
    <source>
        <dbReference type="EMBL" id="EKF56863.1"/>
    </source>
</evidence>
<dbReference type="PROSITE" id="PS50943">
    <property type="entry name" value="HTH_CROC1"/>
    <property type="match status" value="1"/>
</dbReference>
<reference evidence="5 6" key="1">
    <citation type="journal article" date="2012" name="J. Bacteriol.">
        <title>Genome Sequence of Galbibacter marinum Type Strain ck-I2-15.</title>
        <authorList>
            <person name="Lai Q."/>
            <person name="Li C."/>
            <person name="Shao Z."/>
        </authorList>
    </citation>
    <scope>NUCLEOTIDE SEQUENCE [LARGE SCALE GENOMIC DNA]</scope>
    <source>
        <strain evidence="6">ck-I2-15</strain>
    </source>
</reference>
<dbReference type="SUPFAM" id="SSF47413">
    <property type="entry name" value="lambda repressor-like DNA-binding domains"/>
    <property type="match status" value="1"/>
</dbReference>
<dbReference type="CDD" id="cd00093">
    <property type="entry name" value="HTH_XRE"/>
    <property type="match status" value="1"/>
</dbReference>
<evidence type="ECO:0000256" key="3">
    <source>
        <dbReference type="ARBA" id="ARBA00023163"/>
    </source>
</evidence>
<evidence type="ECO:0000256" key="1">
    <source>
        <dbReference type="ARBA" id="ARBA00023015"/>
    </source>
</evidence>
<dbReference type="InterPro" id="IPR010982">
    <property type="entry name" value="Lambda_DNA-bd_dom_sf"/>
</dbReference>
<gene>
    <name evidence="5" type="ORF">I215_01575</name>
</gene>
<organism evidence="5 6">
    <name type="scientific">Galbibacter marinus</name>
    <dbReference type="NCBI Taxonomy" id="555500"/>
    <lineage>
        <taxon>Bacteria</taxon>
        <taxon>Pseudomonadati</taxon>
        <taxon>Bacteroidota</taxon>
        <taxon>Flavobacteriia</taxon>
        <taxon>Flavobacteriales</taxon>
        <taxon>Flavobacteriaceae</taxon>
        <taxon>Galbibacter</taxon>
    </lineage>
</organism>
<protein>
    <submittedName>
        <fullName evidence="5">XRE family transcriptional regulator</fullName>
    </submittedName>
</protein>
<dbReference type="GO" id="GO:0003700">
    <property type="term" value="F:DNA-binding transcription factor activity"/>
    <property type="evidence" value="ECO:0007669"/>
    <property type="project" value="TreeGrafter"/>
</dbReference>
<dbReference type="InterPro" id="IPR001387">
    <property type="entry name" value="Cro/C1-type_HTH"/>
</dbReference>
<accession>K2P791</accession>
<dbReference type="Pfam" id="PF01381">
    <property type="entry name" value="HTH_3"/>
    <property type="match status" value="1"/>
</dbReference>
<name>K2P791_9FLAO</name>
<evidence type="ECO:0000256" key="2">
    <source>
        <dbReference type="ARBA" id="ARBA00023125"/>
    </source>
</evidence>
<evidence type="ECO:0000313" key="6">
    <source>
        <dbReference type="Proteomes" id="UP000007364"/>
    </source>
</evidence>
<sequence>MFSKEEIQVLRKVGENIKKLRTDKGLSQFELANEAEVPKNQVGRIERAEINTTILTLHKIAAALKVDITLLLGRKLHNNESS</sequence>
<dbReference type="Proteomes" id="UP000007364">
    <property type="component" value="Unassembled WGS sequence"/>
</dbReference>
<dbReference type="GO" id="GO:0005829">
    <property type="term" value="C:cytosol"/>
    <property type="evidence" value="ECO:0007669"/>
    <property type="project" value="TreeGrafter"/>
</dbReference>
<dbReference type="Gene3D" id="1.10.260.40">
    <property type="entry name" value="lambda repressor-like DNA-binding domains"/>
    <property type="match status" value="1"/>
</dbReference>
<proteinExistence type="predicted"/>
<dbReference type="EMBL" id="AMSG01000001">
    <property type="protein sequence ID" value="EKF56863.1"/>
    <property type="molecule type" value="Genomic_DNA"/>
</dbReference>
<dbReference type="PANTHER" id="PTHR46797:SF23">
    <property type="entry name" value="HTH-TYPE TRANSCRIPTIONAL REGULATOR SUTR"/>
    <property type="match status" value="1"/>
</dbReference>
<dbReference type="PANTHER" id="PTHR46797">
    <property type="entry name" value="HTH-TYPE TRANSCRIPTIONAL REGULATOR"/>
    <property type="match status" value="1"/>
</dbReference>
<keyword evidence="6" id="KW-1185">Reference proteome</keyword>
<evidence type="ECO:0000259" key="4">
    <source>
        <dbReference type="PROSITE" id="PS50943"/>
    </source>
</evidence>
<dbReference type="SMART" id="SM00530">
    <property type="entry name" value="HTH_XRE"/>
    <property type="match status" value="1"/>
</dbReference>
<keyword evidence="3" id="KW-0804">Transcription</keyword>
<dbReference type="eggNOG" id="COG1396">
    <property type="taxonomic scope" value="Bacteria"/>
</dbReference>